<protein>
    <recommendedName>
        <fullName evidence="1">DUF2399 domain-containing protein</fullName>
    </recommendedName>
</protein>
<reference evidence="3" key="1">
    <citation type="submission" date="2016-02" db="EMBL/GenBank/DDBJ databases">
        <authorList>
            <person name="Wibberg D."/>
        </authorList>
    </citation>
    <scope>NUCLEOTIDE SEQUENCE [LARGE SCALE GENOMIC DNA]</scope>
</reference>
<feature type="domain" description="DUF2399" evidence="1">
    <location>
        <begin position="1"/>
        <end position="129"/>
    </location>
</feature>
<proteinExistence type="predicted"/>
<keyword evidence="3" id="KW-1185">Reference proteome</keyword>
<evidence type="ECO:0000259" key="1">
    <source>
        <dbReference type="Pfam" id="PF09664"/>
    </source>
</evidence>
<evidence type="ECO:0000313" key="2">
    <source>
        <dbReference type="EMBL" id="SBW22732.1"/>
    </source>
</evidence>
<dbReference type="AlphaFoldDB" id="A0A1C3NYS8"/>
<accession>A0A1C3NYS8</accession>
<dbReference type="Proteomes" id="UP000199013">
    <property type="component" value="Unassembled WGS sequence"/>
</dbReference>
<dbReference type="Pfam" id="PF09664">
    <property type="entry name" value="DUF2399"/>
    <property type="match status" value="1"/>
</dbReference>
<sequence>MCENPIVLASAADALGRGCPPLVCVSGQPSAAVLRLLDLLTADGARFVYHGDFDWGGIHIGNGLRERVPWQPWRFDTQAYLATLARVTGGELTGRPVEASWDADLRPALQHHAVRVDEELVLADLIGDLAV</sequence>
<organism evidence="2 3">
    <name type="scientific">Candidatus Protofrankia californiensis</name>
    <dbReference type="NCBI Taxonomy" id="1839754"/>
    <lineage>
        <taxon>Bacteria</taxon>
        <taxon>Bacillati</taxon>
        <taxon>Actinomycetota</taxon>
        <taxon>Actinomycetes</taxon>
        <taxon>Frankiales</taxon>
        <taxon>Frankiaceae</taxon>
        <taxon>Protofrankia</taxon>
    </lineage>
</organism>
<name>A0A1C3NYS8_9ACTN</name>
<dbReference type="InterPro" id="IPR024465">
    <property type="entry name" value="DUF2399"/>
</dbReference>
<gene>
    <name evidence="2" type="ORF">FDG2_3048</name>
</gene>
<evidence type="ECO:0000313" key="3">
    <source>
        <dbReference type="Proteomes" id="UP000199013"/>
    </source>
</evidence>
<dbReference type="EMBL" id="FLUV01001283">
    <property type="protein sequence ID" value="SBW22732.1"/>
    <property type="molecule type" value="Genomic_DNA"/>
</dbReference>